<accession>A0A9X0APD7</accession>
<sequence>MKLTGCCFGIRSCPVFKNRVDVLGRRASKADLFSQVLTWFKVFHDNILGLVTYRNLILMGKFSGNRAKFPMTYEEENQYIELKAKMQSLSLQEHKFADEYEAFINKEVGRRDRFACQDQPEVDVSGTKPDSRVPNDAAQLQLETTCSNNRRGTKRSRDEDADIGDVDVNVNVEVPRKLNEQPRKRAAKERKHMQRSQIRSFSAHQNHIEPYYWSLPQMRGSCRL</sequence>
<evidence type="ECO:0000313" key="2">
    <source>
        <dbReference type="EMBL" id="KAJ8066500.1"/>
    </source>
</evidence>
<evidence type="ECO:0000313" key="3">
    <source>
        <dbReference type="Proteomes" id="UP001152300"/>
    </source>
</evidence>
<dbReference type="EMBL" id="JAPEIS010000005">
    <property type="protein sequence ID" value="KAJ8066500.1"/>
    <property type="molecule type" value="Genomic_DNA"/>
</dbReference>
<keyword evidence="3" id="KW-1185">Reference proteome</keyword>
<evidence type="ECO:0000256" key="1">
    <source>
        <dbReference type="SAM" id="MobiDB-lite"/>
    </source>
</evidence>
<feature type="compositionally biased region" description="Basic residues" evidence="1">
    <location>
        <begin position="184"/>
        <end position="194"/>
    </location>
</feature>
<dbReference type="Proteomes" id="UP001152300">
    <property type="component" value="Unassembled WGS sequence"/>
</dbReference>
<organism evidence="2 3">
    <name type="scientific">Sclerotinia nivalis</name>
    <dbReference type="NCBI Taxonomy" id="352851"/>
    <lineage>
        <taxon>Eukaryota</taxon>
        <taxon>Fungi</taxon>
        <taxon>Dikarya</taxon>
        <taxon>Ascomycota</taxon>
        <taxon>Pezizomycotina</taxon>
        <taxon>Leotiomycetes</taxon>
        <taxon>Helotiales</taxon>
        <taxon>Sclerotiniaceae</taxon>
        <taxon>Sclerotinia</taxon>
    </lineage>
</organism>
<dbReference type="AlphaFoldDB" id="A0A9X0APD7"/>
<protein>
    <submittedName>
        <fullName evidence="2">Uncharacterized protein</fullName>
    </submittedName>
</protein>
<proteinExistence type="predicted"/>
<gene>
    <name evidence="2" type="ORF">OCU04_005559</name>
</gene>
<comment type="caution">
    <text evidence="2">The sequence shown here is derived from an EMBL/GenBank/DDBJ whole genome shotgun (WGS) entry which is preliminary data.</text>
</comment>
<dbReference type="OrthoDB" id="3526266at2759"/>
<name>A0A9X0APD7_9HELO</name>
<reference evidence="2" key="1">
    <citation type="submission" date="2022-11" db="EMBL/GenBank/DDBJ databases">
        <title>Genome Resource of Sclerotinia nivalis Strain SnTB1, a Plant Pathogen Isolated from American Ginseng.</title>
        <authorList>
            <person name="Fan S."/>
        </authorList>
    </citation>
    <scope>NUCLEOTIDE SEQUENCE</scope>
    <source>
        <strain evidence="2">SnTB1</strain>
    </source>
</reference>
<feature type="region of interest" description="Disordered" evidence="1">
    <location>
        <begin position="180"/>
        <end position="199"/>
    </location>
</feature>